<organism evidence="1 2">
    <name type="scientific">Orbilia javanica</name>
    <dbReference type="NCBI Taxonomy" id="47235"/>
    <lineage>
        <taxon>Eukaryota</taxon>
        <taxon>Fungi</taxon>
        <taxon>Dikarya</taxon>
        <taxon>Ascomycota</taxon>
        <taxon>Pezizomycotina</taxon>
        <taxon>Orbiliomycetes</taxon>
        <taxon>Orbiliales</taxon>
        <taxon>Orbiliaceae</taxon>
        <taxon>Orbilia</taxon>
    </lineage>
</organism>
<proteinExistence type="predicted"/>
<evidence type="ECO:0000313" key="2">
    <source>
        <dbReference type="Proteomes" id="UP001313282"/>
    </source>
</evidence>
<dbReference type="Proteomes" id="UP001313282">
    <property type="component" value="Unassembled WGS sequence"/>
</dbReference>
<reference evidence="1 2" key="1">
    <citation type="submission" date="2019-10" db="EMBL/GenBank/DDBJ databases">
        <authorList>
            <person name="Palmer J.M."/>
        </authorList>
    </citation>
    <scope>NUCLEOTIDE SEQUENCE [LARGE SCALE GENOMIC DNA]</scope>
    <source>
        <strain evidence="1 2">TWF718</strain>
    </source>
</reference>
<name>A0AAN8MUS7_9PEZI</name>
<dbReference type="EMBL" id="JAVHNR010000006">
    <property type="protein sequence ID" value="KAK6339151.1"/>
    <property type="molecule type" value="Genomic_DNA"/>
</dbReference>
<accession>A0AAN8MUS7</accession>
<comment type="caution">
    <text evidence="1">The sequence shown here is derived from an EMBL/GenBank/DDBJ whole genome shotgun (WGS) entry which is preliminary data.</text>
</comment>
<keyword evidence="2" id="KW-1185">Reference proteome</keyword>
<protein>
    <recommendedName>
        <fullName evidence="3">F-box domain-containing protein</fullName>
    </recommendedName>
</protein>
<sequence>MANLVDIPNEILEAIKNELSYASLLALRTTCSSFFRHDRVNLPDRQYTIHDLLEIETWSKYHPARDRPLGSQQPSADDYFACSLCLKIKNSDNFSDNMMKGSKGKFANGASVTKHTRFCIACGIDRARYGPGTKFFYGGGKRFHGLVCSVCHKFEGVKVEDTRHRVELGNRNSTSKCSSC</sequence>
<evidence type="ECO:0008006" key="3">
    <source>
        <dbReference type="Google" id="ProtNLM"/>
    </source>
</evidence>
<evidence type="ECO:0000313" key="1">
    <source>
        <dbReference type="EMBL" id="KAK6339151.1"/>
    </source>
</evidence>
<dbReference type="AlphaFoldDB" id="A0AAN8MUS7"/>
<gene>
    <name evidence="1" type="ORF">TWF718_008574</name>
</gene>